<dbReference type="Gene3D" id="1.25.40.10">
    <property type="entry name" value="Tetratricopeptide repeat domain"/>
    <property type="match status" value="1"/>
</dbReference>
<dbReference type="KEGG" id="apb:SAR116_0869"/>
<keyword evidence="3" id="KW-1185">Reference proteome</keyword>
<dbReference type="EC" id="3.5.2.6" evidence="2"/>
<feature type="chain" id="PRO_5003070111" evidence="1">
    <location>
        <begin position="29"/>
        <end position="219"/>
    </location>
</feature>
<dbReference type="SMART" id="SM00671">
    <property type="entry name" value="SEL1"/>
    <property type="match status" value="2"/>
</dbReference>
<name>D5BS65_PUNMI</name>
<evidence type="ECO:0000313" key="2">
    <source>
        <dbReference type="EMBL" id="ADE39112.1"/>
    </source>
</evidence>
<keyword evidence="1" id="KW-0732">Signal</keyword>
<dbReference type="SUPFAM" id="SSF81901">
    <property type="entry name" value="HCP-like"/>
    <property type="match status" value="1"/>
</dbReference>
<organism evidence="2 3">
    <name type="scientific">Puniceispirillum marinum (strain IMCC1322)</name>
    <dbReference type="NCBI Taxonomy" id="488538"/>
    <lineage>
        <taxon>Bacteria</taxon>
        <taxon>Pseudomonadati</taxon>
        <taxon>Pseudomonadota</taxon>
        <taxon>Alphaproteobacteria</taxon>
        <taxon>Candidatus Puniceispirillales</taxon>
        <taxon>Candidatus Puniceispirillaceae</taxon>
        <taxon>Candidatus Puniceispirillum</taxon>
    </lineage>
</organism>
<reference evidence="2 3" key="1">
    <citation type="journal article" date="2010" name="J. Bacteriol.">
        <title>Complete genome sequence of "Candidatus Puniceispirillum marinum" IMCC1322, a representative of the SAR116 clade in the Alphaproteobacteria.</title>
        <authorList>
            <person name="Oh H.M."/>
            <person name="Kwon K.K."/>
            <person name="Kang I."/>
            <person name="Kang S.G."/>
            <person name="Lee J.H."/>
            <person name="Kim S.J."/>
            <person name="Cho J.C."/>
        </authorList>
    </citation>
    <scope>NUCLEOTIDE SEQUENCE [LARGE SCALE GENOMIC DNA]</scope>
    <source>
        <strain evidence="2 3">IMCC1322</strain>
    </source>
</reference>
<dbReference type="Proteomes" id="UP000007460">
    <property type="component" value="Chromosome"/>
</dbReference>
<protein>
    <submittedName>
        <fullName evidence="2">Sel1 domain protein repeat-containing protein</fullName>
        <ecNumber evidence="2">3.5.2.6</ecNumber>
    </submittedName>
</protein>
<sequence length="219" mass="23730">MVRRMLTYSTRILAGLILVLTLATQASLATDNATASDADLTSDAAFNRAVQAVKSKNYDAAISIFEAQAEASQHDAQYNLAVLLHAGKGRPQNFQQALIWAWSAVLGGIEEAAELADELADMIPEKALDDARESLRDKLQTRIDAGDRTAVMQFASYHATLLAEADFETAYIWYSIAAAIGEDGSIEARDDAKGKVDDEEIVKLQVKAGTIFEGLTFNN</sequence>
<dbReference type="InterPro" id="IPR011990">
    <property type="entry name" value="TPR-like_helical_dom_sf"/>
</dbReference>
<dbReference type="AlphaFoldDB" id="D5BS65"/>
<dbReference type="eggNOG" id="COG0790">
    <property type="taxonomic scope" value="Bacteria"/>
</dbReference>
<proteinExistence type="predicted"/>
<evidence type="ECO:0000313" key="3">
    <source>
        <dbReference type="Proteomes" id="UP000007460"/>
    </source>
</evidence>
<accession>D5BS65</accession>
<evidence type="ECO:0000256" key="1">
    <source>
        <dbReference type="SAM" id="SignalP"/>
    </source>
</evidence>
<dbReference type="HOGENOM" id="CLU_109335_0_0_5"/>
<dbReference type="STRING" id="488538.SAR116_0869"/>
<keyword evidence="2" id="KW-0378">Hydrolase</keyword>
<dbReference type="GO" id="GO:0008800">
    <property type="term" value="F:beta-lactamase activity"/>
    <property type="evidence" value="ECO:0007669"/>
    <property type="project" value="UniProtKB-EC"/>
</dbReference>
<feature type="signal peptide" evidence="1">
    <location>
        <begin position="1"/>
        <end position="28"/>
    </location>
</feature>
<gene>
    <name evidence="2" type="ordered locus">SAR116_0869</name>
</gene>
<dbReference type="InterPro" id="IPR006597">
    <property type="entry name" value="Sel1-like"/>
</dbReference>
<dbReference type="EMBL" id="CP001751">
    <property type="protein sequence ID" value="ADE39112.1"/>
    <property type="molecule type" value="Genomic_DNA"/>
</dbReference>